<dbReference type="InterPro" id="IPR005828">
    <property type="entry name" value="MFS_sugar_transport-like"/>
</dbReference>
<feature type="domain" description="Major facilitator superfamily (MFS) profile" evidence="7">
    <location>
        <begin position="30"/>
        <end position="442"/>
    </location>
</feature>
<keyword evidence="5 6" id="KW-0472">Membrane</keyword>
<dbReference type="EMBL" id="JAAXKY010000063">
    <property type="protein sequence ID" value="NMH79264.1"/>
    <property type="molecule type" value="Genomic_DNA"/>
</dbReference>
<name>A0ABX1RIH5_9PSEU</name>
<dbReference type="SUPFAM" id="SSF103473">
    <property type="entry name" value="MFS general substrate transporter"/>
    <property type="match status" value="1"/>
</dbReference>
<evidence type="ECO:0000256" key="3">
    <source>
        <dbReference type="ARBA" id="ARBA00022692"/>
    </source>
</evidence>
<dbReference type="InterPro" id="IPR020846">
    <property type="entry name" value="MFS_dom"/>
</dbReference>
<dbReference type="PANTHER" id="PTHR23511">
    <property type="entry name" value="SYNAPTIC VESICLE GLYCOPROTEIN 2"/>
    <property type="match status" value="1"/>
</dbReference>
<feature type="transmembrane region" description="Helical" evidence="6">
    <location>
        <begin position="350"/>
        <end position="375"/>
    </location>
</feature>
<dbReference type="InterPro" id="IPR005829">
    <property type="entry name" value="Sugar_transporter_CS"/>
</dbReference>
<evidence type="ECO:0000256" key="6">
    <source>
        <dbReference type="SAM" id="Phobius"/>
    </source>
</evidence>
<dbReference type="InterPro" id="IPR036259">
    <property type="entry name" value="MFS_trans_sf"/>
</dbReference>
<feature type="transmembrane region" description="Helical" evidence="6">
    <location>
        <begin position="121"/>
        <end position="143"/>
    </location>
</feature>
<feature type="transmembrane region" description="Helical" evidence="6">
    <location>
        <begin position="30"/>
        <end position="56"/>
    </location>
</feature>
<keyword evidence="9" id="KW-1185">Reference proteome</keyword>
<keyword evidence="2" id="KW-0813">Transport</keyword>
<evidence type="ECO:0000256" key="5">
    <source>
        <dbReference type="ARBA" id="ARBA00023136"/>
    </source>
</evidence>
<evidence type="ECO:0000313" key="9">
    <source>
        <dbReference type="Proteomes" id="UP001296706"/>
    </source>
</evidence>
<gene>
    <name evidence="8" type="ORF">HF577_19485</name>
</gene>
<dbReference type="PANTHER" id="PTHR23511:SF34">
    <property type="entry name" value="SYNAPTIC VESICLE GLYCOPROTEIN 2"/>
    <property type="match status" value="1"/>
</dbReference>
<protein>
    <submittedName>
        <fullName evidence="8">MFS transporter</fullName>
    </submittedName>
</protein>
<evidence type="ECO:0000256" key="1">
    <source>
        <dbReference type="ARBA" id="ARBA00004651"/>
    </source>
</evidence>
<keyword evidence="4 6" id="KW-1133">Transmembrane helix</keyword>
<feature type="transmembrane region" description="Helical" evidence="6">
    <location>
        <begin position="182"/>
        <end position="203"/>
    </location>
</feature>
<feature type="transmembrane region" description="Helical" evidence="6">
    <location>
        <begin position="299"/>
        <end position="320"/>
    </location>
</feature>
<comment type="subcellular location">
    <subcellularLocation>
        <location evidence="1">Cell membrane</location>
        <topology evidence="1">Multi-pass membrane protein</topology>
    </subcellularLocation>
</comment>
<accession>A0ABX1RIH5</accession>
<evidence type="ECO:0000313" key="8">
    <source>
        <dbReference type="EMBL" id="NMH79264.1"/>
    </source>
</evidence>
<dbReference type="PROSITE" id="PS50850">
    <property type="entry name" value="MFS"/>
    <property type="match status" value="1"/>
</dbReference>
<keyword evidence="3 6" id="KW-0812">Transmembrane</keyword>
<feature type="transmembrane region" description="Helical" evidence="6">
    <location>
        <begin position="68"/>
        <end position="88"/>
    </location>
</feature>
<feature type="transmembrane region" description="Helical" evidence="6">
    <location>
        <begin position="327"/>
        <end position="344"/>
    </location>
</feature>
<organism evidence="8 9">
    <name type="scientific">Pseudonocardia xinjiangensis</name>
    <dbReference type="NCBI Taxonomy" id="75289"/>
    <lineage>
        <taxon>Bacteria</taxon>
        <taxon>Bacillati</taxon>
        <taxon>Actinomycetota</taxon>
        <taxon>Actinomycetes</taxon>
        <taxon>Pseudonocardiales</taxon>
        <taxon>Pseudonocardiaceae</taxon>
        <taxon>Pseudonocardia</taxon>
    </lineage>
</organism>
<comment type="caution">
    <text evidence="8">The sequence shown here is derived from an EMBL/GenBank/DDBJ whole genome shotgun (WGS) entry which is preliminary data.</text>
</comment>
<evidence type="ECO:0000259" key="7">
    <source>
        <dbReference type="PROSITE" id="PS50850"/>
    </source>
</evidence>
<feature type="transmembrane region" description="Helical" evidence="6">
    <location>
        <begin position="387"/>
        <end position="411"/>
    </location>
</feature>
<proteinExistence type="predicted"/>
<reference evidence="8 9" key="1">
    <citation type="submission" date="2020-04" db="EMBL/GenBank/DDBJ databases">
        <authorList>
            <person name="Klaysubun C."/>
            <person name="Duangmal K."/>
            <person name="Lipun K."/>
        </authorList>
    </citation>
    <scope>NUCLEOTIDE SEQUENCE [LARGE SCALE GENOMIC DNA]</scope>
    <source>
        <strain evidence="8 9">JCM 11839</strain>
    </source>
</reference>
<feature type="transmembrane region" description="Helical" evidence="6">
    <location>
        <begin position="155"/>
        <end position="176"/>
    </location>
</feature>
<dbReference type="PROSITE" id="PS00217">
    <property type="entry name" value="SUGAR_TRANSPORT_2"/>
    <property type="match status" value="1"/>
</dbReference>
<feature type="transmembrane region" description="Helical" evidence="6">
    <location>
        <begin position="417"/>
        <end position="436"/>
    </location>
</feature>
<feature type="transmembrane region" description="Helical" evidence="6">
    <location>
        <begin position="259"/>
        <end position="279"/>
    </location>
</feature>
<dbReference type="RefSeq" id="WP_169397330.1">
    <property type="nucleotide sequence ID" value="NZ_BAAAJH010000026.1"/>
</dbReference>
<dbReference type="Proteomes" id="UP001296706">
    <property type="component" value="Unassembled WGS sequence"/>
</dbReference>
<dbReference type="Pfam" id="PF00083">
    <property type="entry name" value="Sugar_tr"/>
    <property type="match status" value="1"/>
</dbReference>
<evidence type="ECO:0000256" key="2">
    <source>
        <dbReference type="ARBA" id="ARBA00022448"/>
    </source>
</evidence>
<sequence length="478" mass="49326">MPHHAATAPGASPLLDRLDDSGFTTRHLRIYLTVLAGHFLDGFLINVTGVTLPGIVGTFHLGSEQAGFYSSVLFAGMLVGAAIAGTVSDRFGRRIPLALCLLVFAVFSLAAAFAWSYPSLLVFRALQGVGLGAEIAVVLPYIAEFAPSRHRGPMVTMATSAWLIGLPVAAAIGALVVPAFSWRAMFVVGTVPVLVSLFMLAWLPESVRFLLRRGRVHDARKIVDSLCPGSAGAPGEPAALDVAPTGSGGSLRTLVARPYLRYTVAVWLMEVCAGAFLYGLSSWLPSVLEGQGAGLLKSFGYTAIITSVGVVGAILAGQLINRIGRRVVLGVSFLASGLLCLVWGTTSAAVAVVVLGSAATFFGSGLGGATLFAYASELYPTASRGTGIGWAAAWQKVGGLVMPALVGFVLAMHTSGYAFFLLFGVISIIAGLVALVGTFETRGKTVEEVTREVVAGRRAPLATTPSLAGAADAGSAGS</sequence>
<feature type="transmembrane region" description="Helical" evidence="6">
    <location>
        <begin position="95"/>
        <end position="115"/>
    </location>
</feature>
<dbReference type="Gene3D" id="1.20.1250.20">
    <property type="entry name" value="MFS general substrate transporter like domains"/>
    <property type="match status" value="1"/>
</dbReference>
<evidence type="ECO:0000256" key="4">
    <source>
        <dbReference type="ARBA" id="ARBA00022989"/>
    </source>
</evidence>